<dbReference type="PROSITE" id="PS51118">
    <property type="entry name" value="HTH_HXLR"/>
    <property type="match status" value="1"/>
</dbReference>
<evidence type="ECO:0000259" key="4">
    <source>
        <dbReference type="PROSITE" id="PS51118"/>
    </source>
</evidence>
<dbReference type="PANTHER" id="PTHR33204">
    <property type="entry name" value="TRANSCRIPTIONAL REGULATOR, MARR FAMILY"/>
    <property type="match status" value="1"/>
</dbReference>
<protein>
    <submittedName>
        <fullName evidence="5">Winged helix-turn-helix transcriptional regulator</fullName>
    </submittedName>
</protein>
<keyword evidence="1" id="KW-0805">Transcription regulation</keyword>
<dbReference type="Proteomes" id="UP001595912">
    <property type="component" value="Unassembled WGS sequence"/>
</dbReference>
<keyword evidence="3" id="KW-0804">Transcription</keyword>
<dbReference type="Pfam" id="PF01638">
    <property type="entry name" value="HxlR"/>
    <property type="match status" value="1"/>
</dbReference>
<reference evidence="6" key="1">
    <citation type="journal article" date="2019" name="Int. J. Syst. Evol. Microbiol.">
        <title>The Global Catalogue of Microorganisms (GCM) 10K type strain sequencing project: providing services to taxonomists for standard genome sequencing and annotation.</title>
        <authorList>
            <consortium name="The Broad Institute Genomics Platform"/>
            <consortium name="The Broad Institute Genome Sequencing Center for Infectious Disease"/>
            <person name="Wu L."/>
            <person name="Ma J."/>
        </authorList>
    </citation>
    <scope>NUCLEOTIDE SEQUENCE [LARGE SCALE GENOMIC DNA]</scope>
    <source>
        <strain evidence="6">CGMCC 4.7152</strain>
    </source>
</reference>
<evidence type="ECO:0000313" key="6">
    <source>
        <dbReference type="Proteomes" id="UP001595912"/>
    </source>
</evidence>
<dbReference type="InterPro" id="IPR002577">
    <property type="entry name" value="HTH_HxlR"/>
</dbReference>
<dbReference type="InterPro" id="IPR036388">
    <property type="entry name" value="WH-like_DNA-bd_sf"/>
</dbReference>
<dbReference type="SUPFAM" id="SSF46785">
    <property type="entry name" value="Winged helix' DNA-binding domain"/>
    <property type="match status" value="1"/>
</dbReference>
<keyword evidence="6" id="KW-1185">Reference proteome</keyword>
<name>A0ABV9W023_9ACTN</name>
<sequence length="116" mass="13383">MRRLKPDLFDDLCPSSFLPVRMDHRWAPLVMRLLEAAPLRFSELRVVLHRISPKELTRALRMLERDGFVSRATAGRAVTYELTPLGRSLLGALNVVYEWTADHWDELLDARDPVDA</sequence>
<comment type="caution">
    <text evidence="5">The sequence shown here is derived from an EMBL/GenBank/DDBJ whole genome shotgun (WGS) entry which is preliminary data.</text>
</comment>
<organism evidence="5 6">
    <name type="scientific">Dactylosporangium cerinum</name>
    <dbReference type="NCBI Taxonomy" id="1434730"/>
    <lineage>
        <taxon>Bacteria</taxon>
        <taxon>Bacillati</taxon>
        <taxon>Actinomycetota</taxon>
        <taxon>Actinomycetes</taxon>
        <taxon>Micromonosporales</taxon>
        <taxon>Micromonosporaceae</taxon>
        <taxon>Dactylosporangium</taxon>
    </lineage>
</organism>
<evidence type="ECO:0000313" key="5">
    <source>
        <dbReference type="EMBL" id="MFC5001359.1"/>
    </source>
</evidence>
<accession>A0ABV9W023</accession>
<dbReference type="RefSeq" id="WP_380118338.1">
    <property type="nucleotide sequence ID" value="NZ_JBHSIU010000034.1"/>
</dbReference>
<feature type="domain" description="HTH hxlR-type" evidence="4">
    <location>
        <begin position="13"/>
        <end position="108"/>
    </location>
</feature>
<evidence type="ECO:0000256" key="1">
    <source>
        <dbReference type="ARBA" id="ARBA00023015"/>
    </source>
</evidence>
<dbReference type="Gene3D" id="1.10.10.10">
    <property type="entry name" value="Winged helix-like DNA-binding domain superfamily/Winged helix DNA-binding domain"/>
    <property type="match status" value="1"/>
</dbReference>
<evidence type="ECO:0000256" key="2">
    <source>
        <dbReference type="ARBA" id="ARBA00023125"/>
    </source>
</evidence>
<evidence type="ECO:0000256" key="3">
    <source>
        <dbReference type="ARBA" id="ARBA00023163"/>
    </source>
</evidence>
<keyword evidence="2" id="KW-0238">DNA-binding</keyword>
<dbReference type="InterPro" id="IPR036390">
    <property type="entry name" value="WH_DNA-bd_sf"/>
</dbReference>
<proteinExistence type="predicted"/>
<dbReference type="PANTHER" id="PTHR33204:SF37">
    <property type="entry name" value="HTH-TYPE TRANSCRIPTIONAL REGULATOR YODB"/>
    <property type="match status" value="1"/>
</dbReference>
<gene>
    <name evidence="5" type="ORF">ACFPIJ_26435</name>
</gene>
<dbReference type="EMBL" id="JBHSIU010000034">
    <property type="protein sequence ID" value="MFC5001359.1"/>
    <property type="molecule type" value="Genomic_DNA"/>
</dbReference>